<feature type="transmembrane region" description="Helical" evidence="8">
    <location>
        <begin position="738"/>
        <end position="758"/>
    </location>
</feature>
<evidence type="ECO:0000256" key="4">
    <source>
        <dbReference type="ARBA" id="ARBA00022729"/>
    </source>
</evidence>
<evidence type="ECO:0000256" key="5">
    <source>
        <dbReference type="ARBA" id="ARBA00022989"/>
    </source>
</evidence>
<feature type="transmembrane region" description="Helical" evidence="8">
    <location>
        <begin position="160"/>
        <end position="177"/>
    </location>
</feature>
<dbReference type="EMBL" id="LWDE02000932">
    <property type="protein sequence ID" value="KAE8243262.1"/>
    <property type="molecule type" value="Genomic_DNA"/>
</dbReference>
<name>A0A8X7SUZ5_9BASI</name>
<feature type="transmembrane region" description="Helical" evidence="8">
    <location>
        <begin position="570"/>
        <end position="594"/>
    </location>
</feature>
<evidence type="ECO:0000256" key="3">
    <source>
        <dbReference type="ARBA" id="ARBA00022692"/>
    </source>
</evidence>
<dbReference type="GO" id="GO:0055085">
    <property type="term" value="P:transmembrane transport"/>
    <property type="evidence" value="ECO:0007669"/>
    <property type="project" value="TreeGrafter"/>
</dbReference>
<evidence type="ECO:0000259" key="9">
    <source>
        <dbReference type="SMART" id="SM01320"/>
    </source>
</evidence>
<keyword evidence="4" id="KW-0732">Signal</keyword>
<dbReference type="PANTHER" id="PTHR31145">
    <property type="entry name" value="INTEGRAL MEMBRANE PROTEIN (AFU_ORTHOLOGUE AFUA_7G01610)"/>
    <property type="match status" value="1"/>
</dbReference>
<comment type="similarity">
    <text evidence="2">Belongs to the transient receptor potential (TRP) ion channel family.</text>
</comment>
<feature type="region of interest" description="Disordered" evidence="7">
    <location>
        <begin position="839"/>
        <end position="870"/>
    </location>
</feature>
<keyword evidence="6 8" id="KW-0472">Membrane</keyword>
<dbReference type="InterPro" id="IPR032800">
    <property type="entry name" value="TRP_N"/>
</dbReference>
<gene>
    <name evidence="10" type="ORF">A4X06_0g6440</name>
</gene>
<reference evidence="10" key="2">
    <citation type="journal article" date="2019" name="IMA Fungus">
        <title>Genome sequencing and comparison of five Tilletia species to identify candidate genes for the detection of regulated species infecting wheat.</title>
        <authorList>
            <person name="Nguyen H.D.T."/>
            <person name="Sultana T."/>
            <person name="Kesanakurti P."/>
            <person name="Hambleton S."/>
        </authorList>
    </citation>
    <scope>NUCLEOTIDE SEQUENCE</scope>
    <source>
        <strain evidence="10">DAOMC 236426</strain>
    </source>
</reference>
<sequence>MAAEWVQQQPSRDLRVHNSDTNGRAILSLALISRLSFTLSASASSRDLSVADSGSAVRIDQAASLLSAEPLRISSRQKAGRQDEGAIGLDSIWRSGAHTTTGSSFSYKSISIPGQDQQQHAASLAHALPALKLFLDGSIQASLGLAPYSRRWTLRSRQQPLSTLLPSFIFTFLLLLLCNTRSTNAGDPGLFGPDQLFTSSVAYCSPPEAILVSSLGLRFFRENGTLEFDIAAASVNNNVSARAAVSVNAYGLGIFNVNLDLCTIANGILCPLPTYNFNGGGVFPVPPQFASKIPTIAFKIPDLEAVATVQLIDQNDRIVACLQATLSNGHTTYQKAAIWGTVGLALLAAGSSFLHSAIPASVGAAQWRIVDVMVAIQHVAVVSLLSLTYPVAFTSYASNFAWSIGMINIAPVQSSITSTRRKTGGLQVGTFGNALEADGGRKYDPFLPRRSLVEWTPESFTMAERSSFHPQSLLKRISEDDPASLLREIHFDEHAVVTPLNKTFLGSLPGRLLAVERIYAPNTGPNGQLLQASEGGPLPLIDPNRTTEEGIDLFAERLDIEPANVFLTVLINYVILFGFMLAALTAIYVLVRFFSKILAPPNWAQRLVKWDQFGGSYVTAFIGRYLLITFPILLLFAFYQWRFGDSWVPDLLAAIAIAVFLAGLATFFIPMFVHARRSGKEELYYPEDLPPAEAGRVPKVWGSFAHPWKPKFYWAYLLFLLWSVIRACFIAFGTHHGFRQSVGLLAFELVLFLILCIFRPSRNGAGNCVTILLCLSRVISWGICVAFTHEANVKTIPRVVVGFVLVVATGIPIILLLLLTIVDLFSPLRPRKLRTIKRMNRKRAEREAKAVEEKEKEKESTAEPASPASS</sequence>
<keyword evidence="3 8" id="KW-0812">Transmembrane</keyword>
<dbReference type="PANTHER" id="PTHR31145:SF2">
    <property type="entry name" value="FLAVIN CARRIER PROTEIN 2"/>
    <property type="match status" value="1"/>
</dbReference>
<evidence type="ECO:0000256" key="8">
    <source>
        <dbReference type="SAM" id="Phobius"/>
    </source>
</evidence>
<dbReference type="InterPro" id="IPR040241">
    <property type="entry name" value="TRP_Flc/Pkd2-like"/>
</dbReference>
<feature type="transmembrane region" description="Helical" evidence="8">
    <location>
        <begin position="800"/>
        <end position="825"/>
    </location>
</feature>
<organism evidence="10 11">
    <name type="scientific">Tilletia controversa</name>
    <name type="common">dwarf bunt fungus</name>
    <dbReference type="NCBI Taxonomy" id="13291"/>
    <lineage>
        <taxon>Eukaryota</taxon>
        <taxon>Fungi</taxon>
        <taxon>Dikarya</taxon>
        <taxon>Basidiomycota</taxon>
        <taxon>Ustilaginomycotina</taxon>
        <taxon>Exobasidiomycetes</taxon>
        <taxon>Tilletiales</taxon>
        <taxon>Tilletiaceae</taxon>
        <taxon>Tilletia</taxon>
    </lineage>
</organism>
<accession>A0A8X7SUZ5</accession>
<proteinExistence type="inferred from homology"/>
<dbReference type="GO" id="GO:0016020">
    <property type="term" value="C:membrane"/>
    <property type="evidence" value="ECO:0007669"/>
    <property type="project" value="UniProtKB-SubCell"/>
</dbReference>
<evidence type="ECO:0000256" key="2">
    <source>
        <dbReference type="ARBA" id="ARBA00010642"/>
    </source>
</evidence>
<feature type="compositionally biased region" description="Basic and acidic residues" evidence="7">
    <location>
        <begin position="842"/>
        <end position="861"/>
    </location>
</feature>
<feature type="transmembrane region" description="Helical" evidence="8">
    <location>
        <begin position="713"/>
        <end position="732"/>
    </location>
</feature>
<keyword evidence="11" id="KW-1185">Reference proteome</keyword>
<evidence type="ECO:0000313" key="11">
    <source>
        <dbReference type="Proteomes" id="UP000077684"/>
    </source>
</evidence>
<dbReference type="Pfam" id="PF14558">
    <property type="entry name" value="TRP_N"/>
    <property type="match status" value="1"/>
</dbReference>
<keyword evidence="5 8" id="KW-1133">Transmembrane helix</keyword>
<comment type="caution">
    <text evidence="10">The sequence shown here is derived from an EMBL/GenBank/DDBJ whole genome shotgun (WGS) entry which is preliminary data.</text>
</comment>
<evidence type="ECO:0000313" key="10">
    <source>
        <dbReference type="EMBL" id="KAE8243262.1"/>
    </source>
</evidence>
<dbReference type="InterPro" id="IPR010308">
    <property type="entry name" value="TRP_C"/>
</dbReference>
<feature type="transmembrane region" description="Helical" evidence="8">
    <location>
        <begin position="651"/>
        <end position="673"/>
    </location>
</feature>
<evidence type="ECO:0000256" key="7">
    <source>
        <dbReference type="SAM" id="MobiDB-lite"/>
    </source>
</evidence>
<dbReference type="Pfam" id="PF06011">
    <property type="entry name" value="TRP"/>
    <property type="match status" value="1"/>
</dbReference>
<feature type="transmembrane region" description="Helical" evidence="8">
    <location>
        <begin position="615"/>
        <end position="639"/>
    </location>
</feature>
<comment type="subcellular location">
    <subcellularLocation>
        <location evidence="1">Membrane</location>
        <topology evidence="1">Multi-pass membrane protein</topology>
    </subcellularLocation>
</comment>
<dbReference type="Proteomes" id="UP000077684">
    <property type="component" value="Unassembled WGS sequence"/>
</dbReference>
<protein>
    <recommendedName>
        <fullName evidence="9">ML-like domain-containing protein</fullName>
    </recommendedName>
</protein>
<evidence type="ECO:0000256" key="1">
    <source>
        <dbReference type="ARBA" id="ARBA00004141"/>
    </source>
</evidence>
<feature type="domain" description="ML-like" evidence="9">
    <location>
        <begin position="194"/>
        <end position="333"/>
    </location>
</feature>
<feature type="transmembrane region" description="Helical" evidence="8">
    <location>
        <begin position="765"/>
        <end position="788"/>
    </location>
</feature>
<evidence type="ECO:0000256" key="6">
    <source>
        <dbReference type="ARBA" id="ARBA00023136"/>
    </source>
</evidence>
<dbReference type="GO" id="GO:0009272">
    <property type="term" value="P:fungal-type cell wall biogenesis"/>
    <property type="evidence" value="ECO:0007669"/>
    <property type="project" value="TreeGrafter"/>
</dbReference>
<reference evidence="10" key="1">
    <citation type="submission" date="2016-04" db="EMBL/GenBank/DDBJ databases">
        <authorList>
            <person name="Nguyen H.D."/>
            <person name="Samba Siva P."/>
            <person name="Cullis J."/>
            <person name="Levesque C.A."/>
            <person name="Hambleton S."/>
        </authorList>
    </citation>
    <scope>NUCLEOTIDE SEQUENCE</scope>
    <source>
        <strain evidence="10">DAOMC 236426</strain>
    </source>
</reference>
<dbReference type="AlphaFoldDB" id="A0A8X7SUZ5"/>
<dbReference type="SMART" id="SM01320">
    <property type="entry name" value="TRP_N"/>
    <property type="match status" value="1"/>
</dbReference>